<proteinExistence type="predicted"/>
<evidence type="ECO:0000256" key="5">
    <source>
        <dbReference type="ARBA" id="ARBA00022989"/>
    </source>
</evidence>
<evidence type="ECO:0000256" key="2">
    <source>
        <dbReference type="ARBA" id="ARBA00022516"/>
    </source>
</evidence>
<keyword evidence="9" id="KW-1208">Phospholipid metabolism</keyword>
<name>A0A382CNQ4_9ZZZZ</name>
<organism evidence="11">
    <name type="scientific">marine metagenome</name>
    <dbReference type="NCBI Taxonomy" id="408172"/>
    <lineage>
        <taxon>unclassified sequences</taxon>
        <taxon>metagenomes</taxon>
        <taxon>ecological metagenomes</taxon>
    </lineage>
</organism>
<evidence type="ECO:0000256" key="9">
    <source>
        <dbReference type="ARBA" id="ARBA00023264"/>
    </source>
</evidence>
<evidence type="ECO:0000256" key="1">
    <source>
        <dbReference type="ARBA" id="ARBA00022475"/>
    </source>
</evidence>
<protein>
    <recommendedName>
        <fullName evidence="12">Glycerol-3-phosphate acyltransferase</fullName>
    </recommendedName>
</protein>
<keyword evidence="7 10" id="KW-0472">Membrane</keyword>
<keyword evidence="6" id="KW-0443">Lipid metabolism</keyword>
<feature type="transmembrane region" description="Helical" evidence="10">
    <location>
        <begin position="52"/>
        <end position="72"/>
    </location>
</feature>
<feature type="non-terminal residue" evidence="11">
    <location>
        <position position="109"/>
    </location>
</feature>
<sequence length="109" mass="11891">MEIIVISILSYLMGSIPFGFILTKIFLKKDIRGIGSGNIGATNALRTGNKSLGYGTLFLDVIKAVIPVIYVKLNYPDYIFIASLCVFLGHVFPIWLKFKGGKGVATYVG</sequence>
<evidence type="ECO:0008006" key="12">
    <source>
        <dbReference type="Google" id="ProtNLM"/>
    </source>
</evidence>
<gene>
    <name evidence="11" type="ORF">METZ01_LOCUS180559</name>
</gene>
<dbReference type="GO" id="GO:0008654">
    <property type="term" value="P:phospholipid biosynthetic process"/>
    <property type="evidence" value="ECO:0007669"/>
    <property type="project" value="UniProtKB-KW"/>
</dbReference>
<evidence type="ECO:0000256" key="3">
    <source>
        <dbReference type="ARBA" id="ARBA00022679"/>
    </source>
</evidence>
<evidence type="ECO:0000313" key="11">
    <source>
        <dbReference type="EMBL" id="SVB27705.1"/>
    </source>
</evidence>
<dbReference type="Pfam" id="PF02660">
    <property type="entry name" value="G3P_acyltransf"/>
    <property type="match status" value="1"/>
</dbReference>
<feature type="transmembrane region" description="Helical" evidence="10">
    <location>
        <begin position="78"/>
        <end position="96"/>
    </location>
</feature>
<keyword evidence="1" id="KW-1003">Cell membrane</keyword>
<keyword evidence="3" id="KW-0808">Transferase</keyword>
<dbReference type="PANTHER" id="PTHR30309">
    <property type="entry name" value="INNER MEMBRANE PROTEIN YGIH"/>
    <property type="match status" value="1"/>
</dbReference>
<keyword evidence="4 10" id="KW-0812">Transmembrane</keyword>
<accession>A0A382CNQ4</accession>
<dbReference type="InterPro" id="IPR003811">
    <property type="entry name" value="G3P_acylTferase_PlsY"/>
</dbReference>
<feature type="transmembrane region" description="Helical" evidence="10">
    <location>
        <begin position="6"/>
        <end position="27"/>
    </location>
</feature>
<dbReference type="PANTHER" id="PTHR30309:SF0">
    <property type="entry name" value="GLYCEROL-3-PHOSPHATE ACYLTRANSFERASE-RELATED"/>
    <property type="match status" value="1"/>
</dbReference>
<evidence type="ECO:0000256" key="6">
    <source>
        <dbReference type="ARBA" id="ARBA00023098"/>
    </source>
</evidence>
<dbReference type="AlphaFoldDB" id="A0A382CNQ4"/>
<dbReference type="GO" id="GO:0043772">
    <property type="term" value="F:acyl-phosphate glycerol-3-phosphate acyltransferase activity"/>
    <property type="evidence" value="ECO:0007669"/>
    <property type="project" value="InterPro"/>
</dbReference>
<evidence type="ECO:0000256" key="4">
    <source>
        <dbReference type="ARBA" id="ARBA00022692"/>
    </source>
</evidence>
<dbReference type="EMBL" id="UINC01035387">
    <property type="protein sequence ID" value="SVB27705.1"/>
    <property type="molecule type" value="Genomic_DNA"/>
</dbReference>
<keyword evidence="5 10" id="KW-1133">Transmembrane helix</keyword>
<keyword evidence="8" id="KW-0594">Phospholipid biosynthesis</keyword>
<evidence type="ECO:0000256" key="8">
    <source>
        <dbReference type="ARBA" id="ARBA00023209"/>
    </source>
</evidence>
<dbReference type="GO" id="GO:0005886">
    <property type="term" value="C:plasma membrane"/>
    <property type="evidence" value="ECO:0007669"/>
    <property type="project" value="InterPro"/>
</dbReference>
<reference evidence="11" key="1">
    <citation type="submission" date="2018-05" db="EMBL/GenBank/DDBJ databases">
        <authorList>
            <person name="Lanie J.A."/>
            <person name="Ng W.-L."/>
            <person name="Kazmierczak K.M."/>
            <person name="Andrzejewski T.M."/>
            <person name="Davidsen T.M."/>
            <person name="Wayne K.J."/>
            <person name="Tettelin H."/>
            <person name="Glass J.I."/>
            <person name="Rusch D."/>
            <person name="Podicherti R."/>
            <person name="Tsui H.-C.T."/>
            <person name="Winkler M.E."/>
        </authorList>
    </citation>
    <scope>NUCLEOTIDE SEQUENCE</scope>
</reference>
<keyword evidence="2" id="KW-0444">Lipid biosynthesis</keyword>
<evidence type="ECO:0000256" key="10">
    <source>
        <dbReference type="SAM" id="Phobius"/>
    </source>
</evidence>
<evidence type="ECO:0000256" key="7">
    <source>
        <dbReference type="ARBA" id="ARBA00023136"/>
    </source>
</evidence>
<dbReference type="SMART" id="SM01207">
    <property type="entry name" value="G3P_acyltransf"/>
    <property type="match status" value="1"/>
</dbReference>